<dbReference type="InterPro" id="IPR018456">
    <property type="entry name" value="PTR2_symporter_CS"/>
</dbReference>
<evidence type="ECO:0000256" key="7">
    <source>
        <dbReference type="ARBA" id="ARBA00023136"/>
    </source>
</evidence>
<evidence type="ECO:0000256" key="5">
    <source>
        <dbReference type="ARBA" id="ARBA00022692"/>
    </source>
</evidence>
<keyword evidence="6 9" id="KW-1133">Transmembrane helix</keyword>
<dbReference type="PROSITE" id="PS01023">
    <property type="entry name" value="PTR2_2"/>
    <property type="match status" value="1"/>
</dbReference>
<feature type="transmembrane region" description="Helical" evidence="9">
    <location>
        <begin position="261"/>
        <end position="281"/>
    </location>
</feature>
<accession>A0A7W7R5R3</accession>
<dbReference type="EMBL" id="JACHJV010000001">
    <property type="protein sequence ID" value="MBB4925376.1"/>
    <property type="molecule type" value="Genomic_DNA"/>
</dbReference>
<feature type="transmembrane region" description="Helical" evidence="9">
    <location>
        <begin position="67"/>
        <end position="89"/>
    </location>
</feature>
<dbReference type="InterPro" id="IPR036259">
    <property type="entry name" value="MFS_trans_sf"/>
</dbReference>
<dbReference type="NCBIfam" id="TIGR00924">
    <property type="entry name" value="yjdL_sub1_fam"/>
    <property type="match status" value="1"/>
</dbReference>
<evidence type="ECO:0000313" key="11">
    <source>
        <dbReference type="Proteomes" id="UP000540506"/>
    </source>
</evidence>
<evidence type="ECO:0000256" key="4">
    <source>
        <dbReference type="ARBA" id="ARBA00022475"/>
    </source>
</evidence>
<evidence type="ECO:0000313" key="10">
    <source>
        <dbReference type="EMBL" id="MBB4925376.1"/>
    </source>
</evidence>
<name>A0A7W7R5R3_KITKI</name>
<dbReference type="GO" id="GO:0035443">
    <property type="term" value="P:tripeptide transmembrane transport"/>
    <property type="evidence" value="ECO:0007669"/>
    <property type="project" value="UniProtKB-ARBA"/>
</dbReference>
<dbReference type="Proteomes" id="UP000540506">
    <property type="component" value="Unassembled WGS sequence"/>
</dbReference>
<feature type="transmembrane region" description="Helical" evidence="9">
    <location>
        <begin position="409"/>
        <end position="431"/>
    </location>
</feature>
<dbReference type="GO" id="GO:0005886">
    <property type="term" value="C:plasma membrane"/>
    <property type="evidence" value="ECO:0007669"/>
    <property type="project" value="UniProtKB-SubCell"/>
</dbReference>
<dbReference type="CDD" id="cd17346">
    <property type="entry name" value="MFS_DtpA_like"/>
    <property type="match status" value="1"/>
</dbReference>
<evidence type="ECO:0000256" key="8">
    <source>
        <dbReference type="RuleBase" id="RU003755"/>
    </source>
</evidence>
<dbReference type="GO" id="GO:0015333">
    <property type="term" value="F:peptide:proton symporter activity"/>
    <property type="evidence" value="ECO:0007669"/>
    <property type="project" value="UniProtKB-ARBA"/>
</dbReference>
<evidence type="ECO:0000256" key="1">
    <source>
        <dbReference type="ARBA" id="ARBA00004651"/>
    </source>
</evidence>
<feature type="transmembrane region" description="Helical" evidence="9">
    <location>
        <begin position="163"/>
        <end position="183"/>
    </location>
</feature>
<feature type="transmembrane region" description="Helical" evidence="9">
    <location>
        <begin position="41"/>
        <end position="61"/>
    </location>
</feature>
<feature type="transmembrane region" description="Helical" evidence="9">
    <location>
        <begin position="189"/>
        <end position="209"/>
    </location>
</feature>
<dbReference type="Gene3D" id="1.20.1250.20">
    <property type="entry name" value="MFS general substrate transporter like domains"/>
    <property type="match status" value="1"/>
</dbReference>
<feature type="transmembrane region" description="Helical" evidence="9">
    <location>
        <begin position="347"/>
        <end position="364"/>
    </location>
</feature>
<comment type="similarity">
    <text evidence="2 8">Belongs to the major facilitator superfamily. Proton-dependent oligopeptide transporter (POT/PTR) (TC 2.A.17) family.</text>
</comment>
<feature type="transmembrane region" description="Helical" evidence="9">
    <location>
        <begin position="101"/>
        <end position="118"/>
    </location>
</feature>
<proteinExistence type="inferred from homology"/>
<dbReference type="InterPro" id="IPR000109">
    <property type="entry name" value="POT_fam"/>
</dbReference>
<comment type="caution">
    <text evidence="10">The sequence shown here is derived from an EMBL/GenBank/DDBJ whole genome shotgun (WGS) entry which is preliminary data.</text>
</comment>
<evidence type="ECO:0000256" key="9">
    <source>
        <dbReference type="SAM" id="Phobius"/>
    </source>
</evidence>
<keyword evidence="7 9" id="KW-0472">Membrane</keyword>
<organism evidence="10 11">
    <name type="scientific">Kitasatospora kifunensis</name>
    <name type="common">Streptomyces kifunensis</name>
    <dbReference type="NCBI Taxonomy" id="58351"/>
    <lineage>
        <taxon>Bacteria</taxon>
        <taxon>Bacillati</taxon>
        <taxon>Actinomycetota</taxon>
        <taxon>Actinomycetes</taxon>
        <taxon>Kitasatosporales</taxon>
        <taxon>Streptomycetaceae</taxon>
        <taxon>Kitasatospora</taxon>
    </lineage>
</organism>
<feature type="transmembrane region" description="Helical" evidence="9">
    <location>
        <begin position="470"/>
        <end position="491"/>
    </location>
</feature>
<dbReference type="PROSITE" id="PS01022">
    <property type="entry name" value="PTR2_1"/>
    <property type="match status" value="1"/>
</dbReference>
<dbReference type="RefSeq" id="WP_184937528.1">
    <property type="nucleotide sequence ID" value="NZ_JACHJV010000001.1"/>
</dbReference>
<evidence type="ECO:0000256" key="2">
    <source>
        <dbReference type="ARBA" id="ARBA00005982"/>
    </source>
</evidence>
<dbReference type="InterPro" id="IPR050171">
    <property type="entry name" value="MFS_Transporters"/>
</dbReference>
<feature type="transmembrane region" description="Helical" evidence="9">
    <location>
        <begin position="293"/>
        <end position="312"/>
    </location>
</feature>
<dbReference type="GO" id="GO:0042937">
    <property type="term" value="F:tripeptide transmembrane transporter activity"/>
    <property type="evidence" value="ECO:0007669"/>
    <property type="project" value="UniProtKB-ARBA"/>
</dbReference>
<keyword evidence="3 8" id="KW-0813">Transport</keyword>
<keyword evidence="5 8" id="KW-0812">Transmembrane</keyword>
<keyword evidence="4" id="KW-1003">Cell membrane</keyword>
<reference evidence="10 11" key="1">
    <citation type="submission" date="2020-08" db="EMBL/GenBank/DDBJ databases">
        <title>Sequencing the genomes of 1000 actinobacteria strains.</title>
        <authorList>
            <person name="Klenk H.-P."/>
        </authorList>
    </citation>
    <scope>NUCLEOTIDE SEQUENCE [LARGE SCALE GENOMIC DNA]</scope>
    <source>
        <strain evidence="10 11">DSM 41654</strain>
    </source>
</reference>
<comment type="subcellular location">
    <subcellularLocation>
        <location evidence="1">Cell membrane</location>
        <topology evidence="1">Multi-pass membrane protein</topology>
    </subcellularLocation>
    <subcellularLocation>
        <location evidence="8">Membrane</location>
        <topology evidence="8">Multi-pass membrane protein</topology>
    </subcellularLocation>
</comment>
<feature type="transmembrane region" description="Helical" evidence="9">
    <location>
        <begin position="376"/>
        <end position="397"/>
    </location>
</feature>
<gene>
    <name evidence="10" type="ORF">FHR34_004369</name>
</gene>
<protein>
    <submittedName>
        <fullName evidence="10">POT family proton-dependent oligopeptide transporter</fullName>
    </submittedName>
</protein>
<dbReference type="PANTHER" id="PTHR23517">
    <property type="entry name" value="RESISTANCE PROTEIN MDTM, PUTATIVE-RELATED-RELATED"/>
    <property type="match status" value="1"/>
</dbReference>
<feature type="transmembrane region" description="Helical" evidence="9">
    <location>
        <begin position="443"/>
        <end position="464"/>
    </location>
</feature>
<dbReference type="AlphaFoldDB" id="A0A7W7R5R3"/>
<dbReference type="InterPro" id="IPR005279">
    <property type="entry name" value="Dipep/tripep_permease"/>
</dbReference>
<sequence>MASPTTLDAGTTPVAPSGGKTFFGHPRGLATLFMTETWERFSFYGMRALLVLYMTASTAHGGLGMKVALATAIYSVYNAMVYLLALPGGWIADRFLGARKTVAVGGAIIMIGHFLLAVPFEGSFFVGLVFIAVGSGLLKANISTMVGHLYDGPNDPRRDGGFTIFYMGINLGAFAAPLVIGTVGQSVDWHLGFALAGIGMALGLGQYLLGSRHLSAQSSVVASPISDAEKGALLRKAGLWLGLAVVFYGIVVLSGHFTINWAVWPLSIAGIAIPVVVFARIKRDKDLSPTDHSKIRGYIWFFVVAAVFWMIYDQSGSTLSVFADQNTKLSILGASFPSSWFQSLNPLYIMALAPVFAWLWVWLARRAKNPSTTMKFAIGLLLIGASFLVMMLAMAAASGGHKVTPLWLALVYLVQTVGELALSPVGLSVTTKLAPAKYASQMMGIWFLAVTAGDCVAAIIQLGLGNATGSTWYFASQGVAAIIAGIALVMYRKNVIKLMGDVH</sequence>
<evidence type="ECO:0000256" key="3">
    <source>
        <dbReference type="ARBA" id="ARBA00022448"/>
    </source>
</evidence>
<evidence type="ECO:0000256" key="6">
    <source>
        <dbReference type="ARBA" id="ARBA00022989"/>
    </source>
</evidence>
<dbReference type="FunFam" id="1.20.1250.20:FF:000017">
    <property type="entry name" value="Dipeptide and tripeptide permease A"/>
    <property type="match status" value="1"/>
</dbReference>
<dbReference type="PANTHER" id="PTHR23517:SF15">
    <property type="entry name" value="PROTON-DEPENDENT OLIGOPEPTIDE FAMILY TRANSPORT PROTEIN"/>
    <property type="match status" value="1"/>
</dbReference>
<dbReference type="Pfam" id="PF00854">
    <property type="entry name" value="PTR2"/>
    <property type="match status" value="1"/>
</dbReference>
<keyword evidence="11" id="KW-1185">Reference proteome</keyword>
<dbReference type="GO" id="GO:0071916">
    <property type="term" value="F:dipeptide transmembrane transporter activity"/>
    <property type="evidence" value="ECO:0007669"/>
    <property type="project" value="UniProtKB-ARBA"/>
</dbReference>
<feature type="transmembrane region" description="Helical" evidence="9">
    <location>
        <begin position="237"/>
        <end position="255"/>
    </location>
</feature>
<dbReference type="SUPFAM" id="SSF103473">
    <property type="entry name" value="MFS general substrate transporter"/>
    <property type="match status" value="1"/>
</dbReference>
<feature type="transmembrane region" description="Helical" evidence="9">
    <location>
        <begin position="124"/>
        <end position="142"/>
    </location>
</feature>